<organism evidence="2 3">
    <name type="scientific">Streptomyces dubilierae</name>
    <dbReference type="NCBI Taxonomy" id="3075533"/>
    <lineage>
        <taxon>Bacteria</taxon>
        <taxon>Bacillati</taxon>
        <taxon>Actinomycetota</taxon>
        <taxon>Actinomycetes</taxon>
        <taxon>Kitasatosporales</taxon>
        <taxon>Streptomycetaceae</taxon>
        <taxon>Streptomyces</taxon>
    </lineage>
</organism>
<keyword evidence="3" id="KW-1185">Reference proteome</keyword>
<accession>A0ABU2P6P6</accession>
<evidence type="ECO:0000256" key="1">
    <source>
        <dbReference type="SAM" id="Phobius"/>
    </source>
</evidence>
<comment type="caution">
    <text evidence="2">The sequence shown here is derived from an EMBL/GenBank/DDBJ whole genome shotgun (WGS) entry which is preliminary data.</text>
</comment>
<name>A0ABU2P6P6_9ACTN</name>
<protein>
    <submittedName>
        <fullName evidence="2">DUF1360 domain-containing protein</fullName>
    </submittedName>
</protein>
<dbReference type="Proteomes" id="UP001183586">
    <property type="component" value="Unassembled WGS sequence"/>
</dbReference>
<dbReference type="Pfam" id="PF07098">
    <property type="entry name" value="DUF1360"/>
    <property type="match status" value="1"/>
</dbReference>
<keyword evidence="1" id="KW-1133">Transmembrane helix</keyword>
<feature type="transmembrane region" description="Helical" evidence="1">
    <location>
        <begin position="88"/>
        <end position="115"/>
    </location>
</feature>
<gene>
    <name evidence="2" type="ORF">RM641_10330</name>
</gene>
<keyword evidence="1" id="KW-0812">Transmembrane</keyword>
<evidence type="ECO:0000313" key="3">
    <source>
        <dbReference type="Proteomes" id="UP001183586"/>
    </source>
</evidence>
<dbReference type="RefSeq" id="WP_311680770.1">
    <property type="nucleotide sequence ID" value="NZ_JAVREU010000003.1"/>
</dbReference>
<keyword evidence="1" id="KW-0472">Membrane</keyword>
<dbReference type="EMBL" id="JAVREU010000003">
    <property type="protein sequence ID" value="MDT0387822.1"/>
    <property type="molecule type" value="Genomic_DNA"/>
</dbReference>
<sequence length="140" mass="15664">METWLLLIVMSLATYRGTKLVVEDTFPPVLWLRDKLAGGWRPLTLAEHERYVAASPSAQAVMRDAWSYDPDDDMGQRHVRRARWSPHWLAELISCPWCASGWVALTVTAGTWVAVGLPVPLLAWLAVWAVGALIAAQEWA</sequence>
<dbReference type="InterPro" id="IPR010773">
    <property type="entry name" value="Mycophage_PG1_Gp7"/>
</dbReference>
<proteinExistence type="predicted"/>
<reference evidence="3" key="1">
    <citation type="submission" date="2023-07" db="EMBL/GenBank/DDBJ databases">
        <title>30 novel species of actinomycetes from the DSMZ collection.</title>
        <authorList>
            <person name="Nouioui I."/>
        </authorList>
    </citation>
    <scope>NUCLEOTIDE SEQUENCE [LARGE SCALE GENOMIC DNA]</scope>
    <source>
        <strain evidence="3">DSM 41921</strain>
    </source>
</reference>
<feature type="transmembrane region" description="Helical" evidence="1">
    <location>
        <begin position="121"/>
        <end position="139"/>
    </location>
</feature>
<evidence type="ECO:0000313" key="2">
    <source>
        <dbReference type="EMBL" id="MDT0387822.1"/>
    </source>
</evidence>